<dbReference type="PANTHER" id="PTHR43568">
    <property type="entry name" value="P PROTEIN"/>
    <property type="match status" value="1"/>
</dbReference>
<feature type="transmembrane region" description="Helical" evidence="6">
    <location>
        <begin position="302"/>
        <end position="320"/>
    </location>
</feature>
<comment type="subcellular location">
    <subcellularLocation>
        <location evidence="1">Membrane</location>
        <topology evidence="1">Multi-pass membrane protein</topology>
    </subcellularLocation>
</comment>
<feature type="transmembrane region" description="Helical" evidence="6">
    <location>
        <begin position="332"/>
        <end position="356"/>
    </location>
</feature>
<evidence type="ECO:0000256" key="5">
    <source>
        <dbReference type="ARBA" id="ARBA00023136"/>
    </source>
</evidence>
<dbReference type="Pfam" id="PF07158">
    <property type="entry name" value="MatC_N"/>
    <property type="match status" value="1"/>
</dbReference>
<dbReference type="InterPro" id="IPR051475">
    <property type="entry name" value="Diverse_Ion_Transporter"/>
</dbReference>
<dbReference type="InterPro" id="IPR004680">
    <property type="entry name" value="Cit_transptr-like_dom"/>
</dbReference>
<evidence type="ECO:0000259" key="8">
    <source>
        <dbReference type="Pfam" id="PF07158"/>
    </source>
</evidence>
<feature type="transmembrane region" description="Helical" evidence="6">
    <location>
        <begin position="172"/>
        <end position="193"/>
    </location>
</feature>
<reference evidence="9 10" key="1">
    <citation type="submission" date="2022-04" db="EMBL/GenBank/DDBJ databases">
        <title>Leucobacter sp. isolated from rhizosphere of garlic.</title>
        <authorList>
            <person name="Won M."/>
            <person name="Lee C.-M."/>
            <person name="Woen H.-Y."/>
            <person name="Kwon S.-W."/>
        </authorList>
    </citation>
    <scope>NUCLEOTIDE SEQUENCE [LARGE SCALE GENOMIC DNA]</scope>
    <source>
        <strain evidence="9 10">H21R-40</strain>
    </source>
</reference>
<evidence type="ECO:0000256" key="3">
    <source>
        <dbReference type="ARBA" id="ARBA00022692"/>
    </source>
</evidence>
<proteinExistence type="predicted"/>
<evidence type="ECO:0000256" key="2">
    <source>
        <dbReference type="ARBA" id="ARBA00022448"/>
    </source>
</evidence>
<sequence>MTAQIIAISIFVVLFIVGTIRRIHLGAAALAAAVCVGLFVASETVADVLGGFPVSLMLLLLGVTYLISIAKTNGTLDLVVTRAVALAGSRTWLIPWVLFAISTLIASLGNPLAAMVTIPIALVLAGKNGLDPVVTGLAAINGSLAGCFAPTSLYGILTVQIAKDSGASINPILQFVYTLAVVIVLQFAVQFVFGRRRRGAGAASTGAQRITIGAGVAKDNAEYDDIVGSQTEAVRLMQRAEERVRLSAEQWWTAIALLVLIVGVIGTSLIGIELDLGTFALALAVILNLVFPARVAEAVKGIDWPTILLVGGIVTYVGVLQRLGAVDSIADWIAGIGVPLLAVFAICVFGGLVSAFASTTALIAVLIPLAVPLVELGGLPAGGVIMALAISSTLVDSSPFSTSGAIMVASSSDADRPRVTKALLRWGMSMVVVGPVITVLTLVVPGM</sequence>
<keyword evidence="2" id="KW-0813">Transport</keyword>
<feature type="transmembrane region" description="Helical" evidence="6">
    <location>
        <begin position="363"/>
        <end position="390"/>
    </location>
</feature>
<protein>
    <submittedName>
        <fullName evidence="9">C4-dicarboxylate ABC transporter</fullName>
    </submittedName>
</protein>
<keyword evidence="5 6" id="KW-0472">Membrane</keyword>
<evidence type="ECO:0000259" key="7">
    <source>
        <dbReference type="Pfam" id="PF03600"/>
    </source>
</evidence>
<feature type="transmembrane region" description="Helical" evidence="6">
    <location>
        <begin position="423"/>
        <end position="444"/>
    </location>
</feature>
<dbReference type="Proteomes" id="UP000831786">
    <property type="component" value="Chromosome"/>
</dbReference>
<keyword evidence="10" id="KW-1185">Reference proteome</keyword>
<feature type="transmembrane region" description="Helical" evidence="6">
    <location>
        <begin position="251"/>
        <end position="270"/>
    </location>
</feature>
<dbReference type="EMBL" id="CP095045">
    <property type="protein sequence ID" value="UOQ56723.1"/>
    <property type="molecule type" value="Genomic_DNA"/>
</dbReference>
<feature type="transmembrane region" description="Helical" evidence="6">
    <location>
        <begin position="137"/>
        <end position="157"/>
    </location>
</feature>
<keyword evidence="4 6" id="KW-1133">Transmembrane helix</keyword>
<dbReference type="PANTHER" id="PTHR43568:SF1">
    <property type="entry name" value="P PROTEIN"/>
    <property type="match status" value="1"/>
</dbReference>
<evidence type="ECO:0000256" key="6">
    <source>
        <dbReference type="SAM" id="Phobius"/>
    </source>
</evidence>
<dbReference type="RefSeq" id="WP_244727151.1">
    <property type="nucleotide sequence ID" value="NZ_CP095045.1"/>
</dbReference>
<evidence type="ECO:0000313" key="9">
    <source>
        <dbReference type="EMBL" id="UOQ56723.1"/>
    </source>
</evidence>
<keyword evidence="3 6" id="KW-0812">Transmembrane</keyword>
<organism evidence="9 10">
    <name type="scientific">Leucobacter allii</name>
    <dbReference type="NCBI Taxonomy" id="2932247"/>
    <lineage>
        <taxon>Bacteria</taxon>
        <taxon>Bacillati</taxon>
        <taxon>Actinomycetota</taxon>
        <taxon>Actinomycetes</taxon>
        <taxon>Micrococcales</taxon>
        <taxon>Microbacteriaceae</taxon>
        <taxon>Leucobacter</taxon>
    </lineage>
</organism>
<evidence type="ECO:0000256" key="4">
    <source>
        <dbReference type="ARBA" id="ARBA00022989"/>
    </source>
</evidence>
<evidence type="ECO:0000256" key="1">
    <source>
        <dbReference type="ARBA" id="ARBA00004141"/>
    </source>
</evidence>
<feature type="domain" description="Dicarboxylate carrier MatC N-terminal" evidence="8">
    <location>
        <begin position="1"/>
        <end position="146"/>
    </location>
</feature>
<accession>A0ABY4FJ59</accession>
<gene>
    <name evidence="9" type="ORF">MUN78_13750</name>
</gene>
<feature type="domain" description="Citrate transporter-like" evidence="7">
    <location>
        <begin position="274"/>
        <end position="442"/>
    </location>
</feature>
<name>A0ABY4FJ59_9MICO</name>
<dbReference type="Pfam" id="PF03600">
    <property type="entry name" value="CitMHS"/>
    <property type="match status" value="1"/>
</dbReference>
<feature type="transmembrane region" description="Helical" evidence="6">
    <location>
        <begin position="49"/>
        <end position="67"/>
    </location>
</feature>
<feature type="transmembrane region" description="Helical" evidence="6">
    <location>
        <begin position="276"/>
        <end position="295"/>
    </location>
</feature>
<evidence type="ECO:0000313" key="10">
    <source>
        <dbReference type="Proteomes" id="UP000831786"/>
    </source>
</evidence>
<dbReference type="InterPro" id="IPR009827">
    <property type="entry name" value="MatC_N"/>
</dbReference>